<keyword evidence="4 7" id="KW-0812">Transmembrane</keyword>
<organism evidence="8 9">
    <name type="scientific">Croceibacterium soli</name>
    <dbReference type="NCBI Taxonomy" id="1739690"/>
    <lineage>
        <taxon>Bacteria</taxon>
        <taxon>Pseudomonadati</taxon>
        <taxon>Pseudomonadota</taxon>
        <taxon>Alphaproteobacteria</taxon>
        <taxon>Sphingomonadales</taxon>
        <taxon>Erythrobacteraceae</taxon>
        <taxon>Croceibacterium</taxon>
    </lineage>
</organism>
<comment type="caution">
    <text evidence="8">The sequence shown here is derived from an EMBL/GenBank/DDBJ whole genome shotgun (WGS) entry which is preliminary data.</text>
</comment>
<proteinExistence type="inferred from homology"/>
<dbReference type="GO" id="GO:0005886">
    <property type="term" value="C:plasma membrane"/>
    <property type="evidence" value="ECO:0007669"/>
    <property type="project" value="UniProtKB-SubCell"/>
</dbReference>
<feature type="transmembrane region" description="Helical" evidence="7">
    <location>
        <begin position="148"/>
        <end position="167"/>
    </location>
</feature>
<evidence type="ECO:0000256" key="6">
    <source>
        <dbReference type="ARBA" id="ARBA00023136"/>
    </source>
</evidence>
<sequence>MSIETWWLFFAAVFVLSGTPGPNMLHILSRSVEFGLRRSIAAMAGCLAALVLVLSASAGGLAALLMALPGAFEVLRYLGAAYLLYLGVQAWRADVAPLDVGEDTLRATQTPASLFRRGFMISASNPKLLLFAAAFLPQFVDAGKPQALQFAILVLTFAVIEMFWYLVYGLAGGSLSRQLRKPGLKRAFNRVTGAIFVGFGAMLLKTRPA</sequence>
<dbReference type="PANTHER" id="PTHR30086:SF14">
    <property type="entry name" value="HOMOSERINE_HOMOSERINE LACTONE EFFLUX PROTEIN"/>
    <property type="match status" value="1"/>
</dbReference>
<dbReference type="PIRSF" id="PIRSF006324">
    <property type="entry name" value="LeuE"/>
    <property type="match status" value="1"/>
</dbReference>
<comment type="subcellular location">
    <subcellularLocation>
        <location evidence="1">Cell membrane</location>
        <topology evidence="1">Multi-pass membrane protein</topology>
    </subcellularLocation>
</comment>
<feature type="transmembrane region" description="Helical" evidence="7">
    <location>
        <begin position="6"/>
        <end position="28"/>
    </location>
</feature>
<feature type="transmembrane region" description="Helical" evidence="7">
    <location>
        <begin position="187"/>
        <end position="204"/>
    </location>
</feature>
<evidence type="ECO:0000256" key="5">
    <source>
        <dbReference type="ARBA" id="ARBA00022989"/>
    </source>
</evidence>
<evidence type="ECO:0000256" key="3">
    <source>
        <dbReference type="ARBA" id="ARBA00022475"/>
    </source>
</evidence>
<keyword evidence="3" id="KW-1003">Cell membrane</keyword>
<gene>
    <name evidence="8" type="ORF">GRI75_14410</name>
</gene>
<reference evidence="8 9" key="1">
    <citation type="submission" date="2019-12" db="EMBL/GenBank/DDBJ databases">
        <title>Genomic-based taxomic classification of the family Erythrobacteraceae.</title>
        <authorList>
            <person name="Xu L."/>
        </authorList>
    </citation>
    <scope>NUCLEOTIDE SEQUENCE [LARGE SCALE GENOMIC DNA]</scope>
    <source>
        <strain evidence="8 9">MCCC 1K02066</strain>
    </source>
</reference>
<dbReference type="GO" id="GO:0042970">
    <property type="term" value="F:homoserine transmembrane transporter activity"/>
    <property type="evidence" value="ECO:0007669"/>
    <property type="project" value="TreeGrafter"/>
</dbReference>
<evidence type="ECO:0000256" key="1">
    <source>
        <dbReference type="ARBA" id="ARBA00004651"/>
    </source>
</evidence>
<accession>A0A6I4UV71</accession>
<evidence type="ECO:0000256" key="4">
    <source>
        <dbReference type="ARBA" id="ARBA00022692"/>
    </source>
</evidence>
<keyword evidence="6 7" id="KW-0472">Membrane</keyword>
<evidence type="ECO:0000313" key="8">
    <source>
        <dbReference type="EMBL" id="MXP42830.1"/>
    </source>
</evidence>
<keyword evidence="9" id="KW-1185">Reference proteome</keyword>
<evidence type="ECO:0000313" key="9">
    <source>
        <dbReference type="Proteomes" id="UP000469159"/>
    </source>
</evidence>
<dbReference type="Pfam" id="PF01810">
    <property type="entry name" value="LysE"/>
    <property type="match status" value="1"/>
</dbReference>
<feature type="transmembrane region" description="Helical" evidence="7">
    <location>
        <begin position="40"/>
        <end position="68"/>
    </location>
</feature>
<feature type="transmembrane region" description="Helical" evidence="7">
    <location>
        <begin position="74"/>
        <end position="93"/>
    </location>
</feature>
<dbReference type="RefSeq" id="WP_160747693.1">
    <property type="nucleotide sequence ID" value="NZ_WTYK01000015.1"/>
</dbReference>
<name>A0A6I4UV71_9SPHN</name>
<dbReference type="Proteomes" id="UP000469159">
    <property type="component" value="Unassembled WGS sequence"/>
</dbReference>
<keyword evidence="5 7" id="KW-1133">Transmembrane helix</keyword>
<evidence type="ECO:0000256" key="2">
    <source>
        <dbReference type="ARBA" id="ARBA00007928"/>
    </source>
</evidence>
<protein>
    <submittedName>
        <fullName evidence="8">LysE family transporter</fullName>
    </submittedName>
</protein>
<dbReference type="InterPro" id="IPR001123">
    <property type="entry name" value="LeuE-type"/>
</dbReference>
<dbReference type="AlphaFoldDB" id="A0A6I4UV71"/>
<dbReference type="PANTHER" id="PTHR30086">
    <property type="entry name" value="ARGININE EXPORTER PROTEIN ARGO"/>
    <property type="match status" value="1"/>
</dbReference>
<comment type="similarity">
    <text evidence="2">Belongs to the Rht family.</text>
</comment>
<dbReference type="OrthoDB" id="9804822at2"/>
<evidence type="ECO:0000256" key="7">
    <source>
        <dbReference type="SAM" id="Phobius"/>
    </source>
</evidence>
<dbReference type="EMBL" id="WTYK01000015">
    <property type="protein sequence ID" value="MXP42830.1"/>
    <property type="molecule type" value="Genomic_DNA"/>
</dbReference>